<keyword evidence="2" id="KW-0732">Signal</keyword>
<dbReference type="PANTHER" id="PTHR42928:SF5">
    <property type="entry name" value="BLR1237 PROTEIN"/>
    <property type="match status" value="1"/>
</dbReference>
<protein>
    <submittedName>
        <fullName evidence="3">Uncharacterized protein conserved in bacteria</fullName>
    </submittedName>
</protein>
<dbReference type="Gene3D" id="3.40.190.10">
    <property type="entry name" value="Periplasmic binding protein-like II"/>
    <property type="match status" value="1"/>
</dbReference>
<organism evidence="3">
    <name type="scientific">uncultured nuHF2 cluster bacterium HF0500_39O04</name>
    <dbReference type="NCBI Taxonomy" id="723590"/>
    <lineage>
        <taxon>Bacteria</taxon>
        <taxon>environmental samples</taxon>
    </lineage>
</organism>
<name>E7C692_9BACT</name>
<evidence type="ECO:0000256" key="1">
    <source>
        <dbReference type="ARBA" id="ARBA00006987"/>
    </source>
</evidence>
<dbReference type="SUPFAM" id="SSF53850">
    <property type="entry name" value="Periplasmic binding protein-like II"/>
    <property type="match status" value="1"/>
</dbReference>
<accession>E7C692</accession>
<dbReference type="CDD" id="cd07012">
    <property type="entry name" value="PBP2_Bug_TTT"/>
    <property type="match status" value="1"/>
</dbReference>
<dbReference type="InterPro" id="IPR042100">
    <property type="entry name" value="Bug_dom1"/>
</dbReference>
<feature type="signal peptide" evidence="2">
    <location>
        <begin position="1"/>
        <end position="24"/>
    </location>
</feature>
<dbReference type="AlphaFoldDB" id="E7C692"/>
<sequence length="322" mass="34495">MRKFRTLVFGAMAGALAFTTQAKAEWPEKPIQFIIPFGAGGGADIEGRLIAKAMSSVLGQPVVPVNKPGGGGAITYTYVKNSKPDGYTLAWNSTSILTTTNIGNVPFDYTAMDHIGQVAQQPVPFVVKKSARWNTLREFMDECKAKPNTLKVAFAGFGSATHLAGVAMTSLSGCKPIMLPVKAPDRRKMILSGETDAAVDIFFVPLKFVKAGKMKFLAISSGKRNPAAPDVPTARELGIDMEFDLFRGISVAKGTPQPIKNKLEAAMIKAASSKAFSSRMKKLKLTLAPMGQKEFGAKLAKANANIVSIMKKAGMYQSKAKK</sequence>
<dbReference type="InterPro" id="IPR005064">
    <property type="entry name" value="BUG"/>
</dbReference>
<reference evidence="3" key="1">
    <citation type="submission" date="2010-01" db="EMBL/GenBank/DDBJ databases">
        <title>Genome fragments of uncultured bacteria from the North Pacific subtropical Gyre.</title>
        <authorList>
            <person name="Pham V.D."/>
            <person name="Delong E.F."/>
        </authorList>
    </citation>
    <scope>NUCLEOTIDE SEQUENCE</scope>
</reference>
<dbReference type="Pfam" id="PF03401">
    <property type="entry name" value="TctC"/>
    <property type="match status" value="1"/>
</dbReference>
<feature type="chain" id="PRO_5003218094" evidence="2">
    <location>
        <begin position="25"/>
        <end position="322"/>
    </location>
</feature>
<proteinExistence type="inferred from homology"/>
<evidence type="ECO:0000256" key="2">
    <source>
        <dbReference type="SAM" id="SignalP"/>
    </source>
</evidence>
<comment type="similarity">
    <text evidence="1">Belongs to the UPF0065 (bug) family.</text>
</comment>
<dbReference type="PANTHER" id="PTHR42928">
    <property type="entry name" value="TRICARBOXYLATE-BINDING PROTEIN"/>
    <property type="match status" value="1"/>
</dbReference>
<evidence type="ECO:0000313" key="3">
    <source>
        <dbReference type="EMBL" id="ADI22966.1"/>
    </source>
</evidence>
<dbReference type="PIRSF" id="PIRSF017082">
    <property type="entry name" value="YflP"/>
    <property type="match status" value="1"/>
</dbReference>
<dbReference type="Gene3D" id="3.40.190.150">
    <property type="entry name" value="Bordetella uptake gene, domain 1"/>
    <property type="match status" value="1"/>
</dbReference>
<dbReference type="EMBL" id="GU568002">
    <property type="protein sequence ID" value="ADI22966.1"/>
    <property type="molecule type" value="Genomic_DNA"/>
</dbReference>